<dbReference type="RefSeq" id="WP_144228513.1">
    <property type="nucleotide sequence ID" value="NZ_CBCRVV010000025.1"/>
</dbReference>
<organism evidence="1 2">
    <name type="scientific">Rariglobus hedericola</name>
    <dbReference type="NCBI Taxonomy" id="2597822"/>
    <lineage>
        <taxon>Bacteria</taxon>
        <taxon>Pseudomonadati</taxon>
        <taxon>Verrucomicrobiota</taxon>
        <taxon>Opitutia</taxon>
        <taxon>Opitutales</taxon>
        <taxon>Opitutaceae</taxon>
        <taxon>Rariglobus</taxon>
    </lineage>
</organism>
<keyword evidence="2" id="KW-1185">Reference proteome</keyword>
<evidence type="ECO:0000313" key="2">
    <source>
        <dbReference type="Proteomes" id="UP000315648"/>
    </source>
</evidence>
<dbReference type="AlphaFoldDB" id="A0A556QNJ5"/>
<proteinExistence type="predicted"/>
<gene>
    <name evidence="1" type="ORF">FPL22_02365</name>
</gene>
<name>A0A556QNJ5_9BACT</name>
<dbReference type="EMBL" id="VMBG01000001">
    <property type="protein sequence ID" value="TSJ78172.1"/>
    <property type="molecule type" value="Genomic_DNA"/>
</dbReference>
<evidence type="ECO:0000313" key="1">
    <source>
        <dbReference type="EMBL" id="TSJ78172.1"/>
    </source>
</evidence>
<comment type="caution">
    <text evidence="1">The sequence shown here is derived from an EMBL/GenBank/DDBJ whole genome shotgun (WGS) entry which is preliminary data.</text>
</comment>
<accession>A0A556QNJ5</accession>
<reference evidence="1 2" key="1">
    <citation type="submission" date="2019-07" db="EMBL/GenBank/DDBJ databases">
        <title>Description of 53C-WASEF.</title>
        <authorList>
            <person name="Pitt A."/>
            <person name="Hahn M.W."/>
        </authorList>
    </citation>
    <scope>NUCLEOTIDE SEQUENCE [LARGE SCALE GENOMIC DNA]</scope>
    <source>
        <strain evidence="1 2">53C-WASEF</strain>
    </source>
</reference>
<sequence>MNTTIPTTTMRRTQSPFATTRYTSKDWDEVRVAFGSSILVDTSLTSLAQNLEGAAWPLAGLDETPATYIDLSFDDMRERLALQGQPPRIADQLIEILKETLAFDEPFGDMVTQSESATVDENPLVKNLSKLKIPLDFPVTLTALSAETLLFCRLENITTIGGFALTAQRMAGTVVVGGDFRSLLNALSNIDERTLARYLPFRPGSKGLHYIEGLAQCVESQPVAIQAALARSLKQEISAAAEELARGISDEQLAKAKHDLQVQAAALRGFCPEDYADLQAQIASGTSPRRLTTVLGEPSLEAVVTEFITPVAAKPKATGFFARLTRLWRK</sequence>
<protein>
    <submittedName>
        <fullName evidence="1">Uncharacterized protein</fullName>
    </submittedName>
</protein>
<dbReference type="Proteomes" id="UP000315648">
    <property type="component" value="Unassembled WGS sequence"/>
</dbReference>
<dbReference type="OrthoDB" id="185589at2"/>